<dbReference type="Proteomes" id="UP000533641">
    <property type="component" value="Unassembled WGS sequence"/>
</dbReference>
<keyword evidence="1" id="KW-0812">Transmembrane</keyword>
<protein>
    <submittedName>
        <fullName evidence="3">Formylglycine-generating enzyme required for sulfatase activity</fullName>
    </submittedName>
</protein>
<dbReference type="InterPro" id="IPR005532">
    <property type="entry name" value="SUMF_dom"/>
</dbReference>
<name>A0A7W6WIX1_9HYPH</name>
<dbReference type="Gene3D" id="3.90.1580.10">
    <property type="entry name" value="paralog of FGE (formylglycine-generating enzyme)"/>
    <property type="match status" value="1"/>
</dbReference>
<organism evidence="3 4">
    <name type="scientific">Rhizobium mongolense</name>
    <dbReference type="NCBI Taxonomy" id="57676"/>
    <lineage>
        <taxon>Bacteria</taxon>
        <taxon>Pseudomonadati</taxon>
        <taxon>Pseudomonadota</taxon>
        <taxon>Alphaproteobacteria</taxon>
        <taxon>Hyphomicrobiales</taxon>
        <taxon>Rhizobiaceae</taxon>
        <taxon>Rhizobium/Agrobacterium group</taxon>
        <taxon>Rhizobium</taxon>
    </lineage>
</organism>
<dbReference type="PANTHER" id="PTHR23150">
    <property type="entry name" value="SULFATASE MODIFYING FACTOR 1, 2"/>
    <property type="match status" value="1"/>
</dbReference>
<evidence type="ECO:0000313" key="3">
    <source>
        <dbReference type="EMBL" id="MBB4279248.1"/>
    </source>
</evidence>
<dbReference type="GO" id="GO:0120147">
    <property type="term" value="F:formylglycine-generating oxidase activity"/>
    <property type="evidence" value="ECO:0007669"/>
    <property type="project" value="TreeGrafter"/>
</dbReference>
<comment type="caution">
    <text evidence="3">The sequence shown here is derived from an EMBL/GenBank/DDBJ whole genome shotgun (WGS) entry which is preliminary data.</text>
</comment>
<evidence type="ECO:0000256" key="1">
    <source>
        <dbReference type="SAM" id="Phobius"/>
    </source>
</evidence>
<dbReference type="Pfam" id="PF03781">
    <property type="entry name" value="FGE-sulfatase"/>
    <property type="match status" value="1"/>
</dbReference>
<feature type="transmembrane region" description="Helical" evidence="1">
    <location>
        <begin position="12"/>
        <end position="38"/>
    </location>
</feature>
<dbReference type="EMBL" id="JACIGM010000025">
    <property type="protein sequence ID" value="MBB4279248.1"/>
    <property type="molecule type" value="Genomic_DNA"/>
</dbReference>
<feature type="domain" description="Sulfatase-modifying factor enzyme-like" evidence="2">
    <location>
        <begin position="75"/>
        <end position="285"/>
    </location>
</feature>
<proteinExistence type="predicted"/>
<dbReference type="InterPro" id="IPR016187">
    <property type="entry name" value="CTDL_fold"/>
</dbReference>
<reference evidence="3 4" key="1">
    <citation type="submission" date="2020-08" db="EMBL/GenBank/DDBJ databases">
        <title>Genomic Encyclopedia of Type Strains, Phase IV (KMG-V): Genome sequencing to study the core and pangenomes of soil and plant-associated prokaryotes.</title>
        <authorList>
            <person name="Whitman W."/>
        </authorList>
    </citation>
    <scope>NUCLEOTIDE SEQUENCE [LARGE SCALE GENOMIC DNA]</scope>
    <source>
        <strain evidence="3 4">SEMIA 402</strain>
    </source>
</reference>
<dbReference type="InterPro" id="IPR042095">
    <property type="entry name" value="SUMF_sf"/>
</dbReference>
<dbReference type="PANTHER" id="PTHR23150:SF19">
    <property type="entry name" value="FORMYLGLYCINE-GENERATING ENZYME"/>
    <property type="match status" value="1"/>
</dbReference>
<dbReference type="AlphaFoldDB" id="A0A7W6WIX1"/>
<dbReference type="InterPro" id="IPR051043">
    <property type="entry name" value="Sulfatase_Mod_Factor_Kinase"/>
</dbReference>
<keyword evidence="1" id="KW-0472">Membrane</keyword>
<evidence type="ECO:0000259" key="2">
    <source>
        <dbReference type="Pfam" id="PF03781"/>
    </source>
</evidence>
<keyword evidence="1" id="KW-1133">Transmembrane helix</keyword>
<sequence>MILDEVDDQVSGISIAIPLALLAVMLAAVAVQSGLVAWRSPHHSIASPDVISVAPRSFHYRDHAEYFRAGLAVDAPRLLIAVDTPLTIMKYQVSRAEYDRCVQDNACSPAESEEPASPGDTPVVGVSYDDTVRYAAWLSEHTGQSWILPTDQQLAFAAGSRFPDDALGVASDDKNPAIRWLADYEREARRSASKDPLPQIRGSFGASEYGLADFAGNIWEWTRSCSKRIEIDAQAVAQGADPSRCGILIASGKHRAPMSSFVRIPKGGGCSVGSPPDNLGFRLVRQPSSFEVEKDWIKRTAGLITVSINAVSPNEDLRHED</sequence>
<dbReference type="SUPFAM" id="SSF56436">
    <property type="entry name" value="C-type lectin-like"/>
    <property type="match status" value="1"/>
</dbReference>
<accession>A0A7W6WIX1</accession>
<evidence type="ECO:0000313" key="4">
    <source>
        <dbReference type="Proteomes" id="UP000533641"/>
    </source>
</evidence>
<gene>
    <name evidence="3" type="ORF">GGE12_007061</name>
</gene>